<dbReference type="EMBL" id="AEPE02000002">
    <property type="protein sequence ID" value="EFZ38326.1"/>
    <property type="molecule type" value="Genomic_DNA"/>
</dbReference>
<evidence type="ECO:0000313" key="9">
    <source>
        <dbReference type="EMBL" id="EFZ38326.1"/>
    </source>
</evidence>
<evidence type="ECO:0000256" key="8">
    <source>
        <dbReference type="SAM" id="Phobius"/>
    </source>
</evidence>
<dbReference type="InterPro" id="IPR023271">
    <property type="entry name" value="Aquaporin-like"/>
</dbReference>
<dbReference type="PANTHER" id="PTHR43829">
    <property type="entry name" value="AQUAPORIN OR AQUAGLYCEROPORIN RELATED"/>
    <property type="match status" value="1"/>
</dbReference>
<dbReference type="Proteomes" id="UP000005580">
    <property type="component" value="Unassembled WGS sequence"/>
</dbReference>
<keyword evidence="3 7" id="KW-0813">Transport</keyword>
<evidence type="ECO:0000256" key="1">
    <source>
        <dbReference type="ARBA" id="ARBA00004141"/>
    </source>
</evidence>
<accession>E7RLG1</accession>
<dbReference type="GO" id="GO:0005886">
    <property type="term" value="C:plasma membrane"/>
    <property type="evidence" value="ECO:0007669"/>
    <property type="project" value="TreeGrafter"/>
</dbReference>
<comment type="subcellular location">
    <subcellularLocation>
        <location evidence="1">Membrane</location>
        <topology evidence="1">Multi-pass membrane protein</topology>
    </subcellularLocation>
</comment>
<dbReference type="Gene3D" id="1.20.1080.10">
    <property type="entry name" value="Glycerol uptake facilitator protein"/>
    <property type="match status" value="1"/>
</dbReference>
<feature type="transmembrane region" description="Helical" evidence="8">
    <location>
        <begin position="86"/>
        <end position="108"/>
    </location>
</feature>
<gene>
    <name evidence="9" type="primary">glpF</name>
    <name evidence="9" type="ORF">HMPREF0663_10695</name>
</gene>
<evidence type="ECO:0000256" key="3">
    <source>
        <dbReference type="ARBA" id="ARBA00022448"/>
    </source>
</evidence>
<sequence length="254" mass="27072">MDTILFHNCALELLGTFIMILIGDGVVACVSLNKSKGQGAGWITITIAWGLAVMCGVFIAHDSGAHLNPAVSIGLALAGMFKWGYVIPYIIAQLFGAFLAAITVYLFYKDHFDITEDKMTKLTIFCTMPAITGHQKRNLFCEIMGTFVLLLLIIAIAQNNYPVSAGNAPMNLGGIGAFPVSYVIIAIGMSLGGTTGYAINPARDLGPRIAHAFLPIKEKGSSGWNYSWVPIVGPIAGASLAAFIGFIFNLCSFL</sequence>
<dbReference type="RefSeq" id="WP_004369413.1">
    <property type="nucleotide sequence ID" value="NZ_GL833119.1"/>
</dbReference>
<protein>
    <submittedName>
        <fullName evidence="9">MIP family channel protein</fullName>
    </submittedName>
</protein>
<feature type="transmembrane region" description="Helical" evidence="8">
    <location>
        <begin position="226"/>
        <end position="248"/>
    </location>
</feature>
<dbReference type="InterPro" id="IPR050363">
    <property type="entry name" value="MIP/Aquaporin"/>
</dbReference>
<dbReference type="PANTHER" id="PTHR43829:SF9">
    <property type="entry name" value="AQUAPORIN-9"/>
    <property type="match status" value="1"/>
</dbReference>
<dbReference type="Pfam" id="PF00230">
    <property type="entry name" value="MIP"/>
    <property type="match status" value="1"/>
</dbReference>
<reference evidence="9" key="1">
    <citation type="submission" date="2011-01" db="EMBL/GenBank/DDBJ databases">
        <authorList>
            <person name="Muzny D."/>
            <person name="Qin X."/>
            <person name="Buhay C."/>
            <person name="Dugan-Rocha S."/>
            <person name="Ding Y."/>
            <person name="Chen G."/>
            <person name="Hawes A."/>
            <person name="Holder M."/>
            <person name="Jhangiani S."/>
            <person name="Johnson A."/>
            <person name="Khan Z."/>
            <person name="Li Z."/>
            <person name="Liu W."/>
            <person name="Liu X."/>
            <person name="Perez L."/>
            <person name="Shen H."/>
            <person name="Wang Q."/>
            <person name="Watt J."/>
            <person name="Xi L."/>
            <person name="Xin Y."/>
            <person name="Zhou J."/>
            <person name="Deng J."/>
            <person name="Jiang H."/>
            <person name="Liu Y."/>
            <person name="Qu J."/>
            <person name="Song X.-Z."/>
            <person name="Zhang L."/>
            <person name="Villasana D."/>
            <person name="Johnson A."/>
            <person name="Liu J."/>
            <person name="Liyanage D."/>
            <person name="Lorensuhewa L."/>
            <person name="Robinson T."/>
            <person name="Song A."/>
            <person name="Song B.-B."/>
            <person name="Dinh H."/>
            <person name="Thornton R."/>
            <person name="Coyle M."/>
            <person name="Francisco L."/>
            <person name="Jackson L."/>
            <person name="Javaid M."/>
            <person name="Korchina V."/>
            <person name="Kovar C."/>
            <person name="Mata R."/>
            <person name="Mathew T."/>
            <person name="Ngo R."/>
            <person name="Nguyen L."/>
            <person name="Nguyen N."/>
            <person name="Okwuonu G."/>
            <person name="Ongeri F."/>
            <person name="Pham C."/>
            <person name="Simmons D."/>
            <person name="Wilczek-Boney K."/>
            <person name="Hale W."/>
            <person name="Jakkamsetti A."/>
            <person name="Pham P."/>
            <person name="Ruth R."/>
            <person name="San Lucas F."/>
            <person name="Warren J."/>
            <person name="Zhang J."/>
            <person name="Zhao Z."/>
            <person name="Zhou C."/>
            <person name="Zhu D."/>
            <person name="Lee S."/>
            <person name="Bess C."/>
            <person name="Blankenburg K."/>
            <person name="Forbes L."/>
            <person name="Fu Q."/>
            <person name="Gubbala S."/>
            <person name="Hirani K."/>
            <person name="Jayaseelan J.C."/>
            <person name="Lara F."/>
            <person name="Munidasa M."/>
            <person name="Palculict T."/>
            <person name="Patil S."/>
            <person name="Pu L.-L."/>
            <person name="Saada N."/>
            <person name="Tang L."/>
            <person name="Weissenberger G."/>
            <person name="Zhu Y."/>
            <person name="Hemphill L."/>
            <person name="Shang Y."/>
            <person name="Youmans B."/>
            <person name="Ayvaz T."/>
            <person name="Ross M."/>
            <person name="Santibanez J."/>
            <person name="Aqrawi P."/>
            <person name="Gross S."/>
            <person name="Joshi V."/>
            <person name="Fowler G."/>
            <person name="Nazareth L."/>
            <person name="Reid J."/>
            <person name="Worley K."/>
            <person name="Petrosino J."/>
            <person name="Highlander S."/>
            <person name="Gibbs R."/>
        </authorList>
    </citation>
    <scope>NUCLEOTIDE SEQUENCE [LARGE SCALE GENOMIC DNA]</scope>
    <source>
        <strain evidence="9">ATCC 33269</strain>
    </source>
</reference>
<dbReference type="InterPro" id="IPR022357">
    <property type="entry name" value="MIP_CS"/>
</dbReference>
<evidence type="ECO:0000256" key="7">
    <source>
        <dbReference type="RuleBase" id="RU000477"/>
    </source>
</evidence>
<proteinExistence type="inferred from homology"/>
<dbReference type="SUPFAM" id="SSF81338">
    <property type="entry name" value="Aquaporin-like"/>
    <property type="match status" value="1"/>
</dbReference>
<dbReference type="eggNOG" id="COG0580">
    <property type="taxonomic scope" value="Bacteria"/>
</dbReference>
<dbReference type="AlphaFoldDB" id="E7RLG1"/>
<dbReference type="InterPro" id="IPR000425">
    <property type="entry name" value="MIP"/>
</dbReference>
<dbReference type="STRING" id="28134.SAMN05444288_0180"/>
<keyword evidence="6 8" id="KW-0472">Membrane</keyword>
<evidence type="ECO:0000256" key="4">
    <source>
        <dbReference type="ARBA" id="ARBA00022692"/>
    </source>
</evidence>
<dbReference type="GO" id="GO:0015254">
    <property type="term" value="F:glycerol channel activity"/>
    <property type="evidence" value="ECO:0007669"/>
    <property type="project" value="TreeGrafter"/>
</dbReference>
<feature type="transmembrane region" description="Helical" evidence="8">
    <location>
        <begin position="177"/>
        <end position="199"/>
    </location>
</feature>
<keyword evidence="5 8" id="KW-1133">Transmembrane helix</keyword>
<keyword evidence="4 7" id="KW-0812">Transmembrane</keyword>
<evidence type="ECO:0000313" key="10">
    <source>
        <dbReference type="Proteomes" id="UP000005580"/>
    </source>
</evidence>
<organism evidence="9 10">
    <name type="scientific">Hoylesella oralis ATCC 33269</name>
    <dbReference type="NCBI Taxonomy" id="873533"/>
    <lineage>
        <taxon>Bacteria</taxon>
        <taxon>Pseudomonadati</taxon>
        <taxon>Bacteroidota</taxon>
        <taxon>Bacteroidia</taxon>
        <taxon>Bacteroidales</taxon>
        <taxon>Prevotellaceae</taxon>
        <taxon>Hoylesella</taxon>
    </lineage>
</organism>
<comment type="similarity">
    <text evidence="2 7">Belongs to the MIP/aquaporin (TC 1.A.8) family.</text>
</comment>
<name>E7RLG1_9BACT</name>
<feature type="transmembrane region" description="Helical" evidence="8">
    <location>
        <begin position="139"/>
        <end position="157"/>
    </location>
</feature>
<feature type="transmembrane region" description="Helical" evidence="8">
    <location>
        <begin position="39"/>
        <end position="60"/>
    </location>
</feature>
<keyword evidence="10" id="KW-1185">Reference proteome</keyword>
<dbReference type="PROSITE" id="PS00221">
    <property type="entry name" value="MIP"/>
    <property type="match status" value="1"/>
</dbReference>
<dbReference type="PRINTS" id="PR00783">
    <property type="entry name" value="MINTRINSICP"/>
</dbReference>
<evidence type="ECO:0000256" key="5">
    <source>
        <dbReference type="ARBA" id="ARBA00022989"/>
    </source>
</evidence>
<feature type="transmembrane region" description="Helical" evidence="8">
    <location>
        <begin position="13"/>
        <end position="32"/>
    </location>
</feature>
<comment type="caution">
    <text evidence="9">The sequence shown here is derived from an EMBL/GenBank/DDBJ whole genome shotgun (WGS) entry which is preliminary data.</text>
</comment>
<evidence type="ECO:0000256" key="2">
    <source>
        <dbReference type="ARBA" id="ARBA00006175"/>
    </source>
</evidence>
<evidence type="ECO:0000256" key="6">
    <source>
        <dbReference type="ARBA" id="ARBA00023136"/>
    </source>
</evidence>
<dbReference type="NCBIfam" id="TIGR00861">
    <property type="entry name" value="MIP"/>
    <property type="match status" value="1"/>
</dbReference>
<dbReference type="HOGENOM" id="CLU_020019_9_2_10"/>